<dbReference type="Gene3D" id="2.60.40.1910">
    <property type="match status" value="1"/>
</dbReference>
<evidence type="ECO:0000256" key="14">
    <source>
        <dbReference type="ARBA" id="ARBA00023157"/>
    </source>
</evidence>
<comment type="similarity">
    <text evidence="3">Belongs to the peptidase M1 family.</text>
</comment>
<dbReference type="FunFam" id="2.60.40.1730:FF:000012">
    <property type="entry name" value="Aminopeptidase N"/>
    <property type="match status" value="1"/>
</dbReference>
<evidence type="ECO:0000256" key="5">
    <source>
        <dbReference type="ARBA" id="ARBA00022670"/>
    </source>
</evidence>
<keyword evidence="15" id="KW-0325">Glycoprotein</keyword>
<dbReference type="PRINTS" id="PR00756">
    <property type="entry name" value="ALADIPTASE"/>
</dbReference>
<keyword evidence="7 17" id="KW-0479">Metal-binding</keyword>
<reference evidence="19" key="1">
    <citation type="submission" date="2022-03" db="EMBL/GenBank/DDBJ databases">
        <authorList>
            <person name="Martin C."/>
        </authorList>
    </citation>
    <scope>NUCLEOTIDE SEQUENCE</scope>
</reference>
<accession>A0A8J1TUL7</accession>
<evidence type="ECO:0000256" key="12">
    <source>
        <dbReference type="ARBA" id="ARBA00023049"/>
    </source>
</evidence>
<gene>
    <name evidence="19" type="ORF">OFUS_LOCUS15245</name>
</gene>
<dbReference type="Gene3D" id="2.60.40.1730">
    <property type="entry name" value="tricorn interacting facor f3 domain"/>
    <property type="match status" value="1"/>
</dbReference>
<evidence type="ECO:0000256" key="7">
    <source>
        <dbReference type="ARBA" id="ARBA00022723"/>
    </source>
</evidence>
<evidence type="ECO:0000256" key="2">
    <source>
        <dbReference type="ARBA" id="ARBA00004606"/>
    </source>
</evidence>
<organism evidence="19 20">
    <name type="scientific">Owenia fusiformis</name>
    <name type="common">Polychaete worm</name>
    <dbReference type="NCBI Taxonomy" id="6347"/>
    <lineage>
        <taxon>Eukaryota</taxon>
        <taxon>Metazoa</taxon>
        <taxon>Spiralia</taxon>
        <taxon>Lophotrochozoa</taxon>
        <taxon>Annelida</taxon>
        <taxon>Polychaeta</taxon>
        <taxon>Sedentaria</taxon>
        <taxon>Canalipalpata</taxon>
        <taxon>Sabellida</taxon>
        <taxon>Oweniida</taxon>
        <taxon>Oweniidae</taxon>
        <taxon>Owenia</taxon>
    </lineage>
</organism>
<sequence>MGILSSGSGAGWQAGRQAGDRQTNIERQASLDLAQSIGYDDRVSLTGPPDADGGCTLDILMSNCKGIMADQVMLKGGDDGEAGYPLKESNNLTNSGHENGEVKVKRPQKGYLFTRNQLILFVGCVLAIIILVALLAGLIGRTRPNCPTADSELTESDPLVLNPTALPTIDPSLPWAKIRLPRKIIPLFYTLVIRVDLSSFIFNGSVTINVTCEEDTNLIILHTYKLNIDDSATVVRDSNNADLDIARTIRVPKNQFYVIELKEQLKTGASYKVIIGKYNGTLEDDLRGLYRSSYKNDNGTLRYLAASQLQSADARKVFPCFDEPDLKANFAVSIEHLKEYTALSNMPTHNIQRLGGGWLRANFLQSPVMSTYLLAFVISDFTSRQRISANGLKVRIWANKKSYKQTEYALDFAVKSYDYFGDYFDIEEVVPKSDHVAIPDFSAGAMENWGLVLYRETALLLDDDVSSILTKYWVSMVMAHEVSHSWFGNMVTMKWWDDLWLNEGFASTLMYFAMDDIYKSWNVFDMQIVTDLFPVMTKDSLLTSHPISTPIHAPEEIAQSFDSISYDKGMSVLRMLRGFLGWDDFRRGLQEYIKVYKFKNAEMQDLWATFTRVVDDRYDVGKIMDTWTRQMGFPVVTVHKEGDIYTITQDRMLLNPGDQNYDKSSSKYGYQWLIPFTYITQDEPTREKTVWLEEKTGTIQHTAGKWILGNAEYMGFYRTNYDLDIWKLIIKQLKTDHLVFSTANRAGLISDAFNLARASKLDYSVPLELATYLKVEEEYVPWKAFFDEISFLKGMLDTSSSYGLLQKFIHDLVEPHYNRLGVLQEGELPKRYLRRLLLEQACEIEITHAVEYAKNQFKIWMETGQKPQSDYALVIYSVGIREGGQLEWDHLWKKSQETIVASERETMMDALSYSQKVWLLWRYANWTFDNSKIRMQDIRLIFKYFGATPLGRSVSRQFMITNWKFINDRFGQDNFLIRDIISSTTSLIHTQYEQEQLENLYRKNPPSGFASKAADDSLAQVRANVQWTVTQEGQVSSWMKNYARERSYFI</sequence>
<dbReference type="GO" id="GO:0006508">
    <property type="term" value="P:proteolysis"/>
    <property type="evidence" value="ECO:0007669"/>
    <property type="project" value="UniProtKB-KW"/>
</dbReference>
<keyword evidence="14" id="KW-1015">Disulfide bond</keyword>
<evidence type="ECO:0000256" key="16">
    <source>
        <dbReference type="PIRSR" id="PIRSR634016-1"/>
    </source>
</evidence>
<dbReference type="Pfam" id="PF17900">
    <property type="entry name" value="Peptidase_M1_N"/>
    <property type="match status" value="1"/>
</dbReference>
<evidence type="ECO:0000256" key="13">
    <source>
        <dbReference type="ARBA" id="ARBA00023136"/>
    </source>
</evidence>
<feature type="binding site" evidence="17">
    <location>
        <position position="484"/>
    </location>
    <ligand>
        <name>Zn(2+)</name>
        <dbReference type="ChEBI" id="CHEBI:29105"/>
        <note>catalytic</note>
    </ligand>
</feature>
<keyword evidence="13" id="KW-0472">Membrane</keyword>
<evidence type="ECO:0000256" key="17">
    <source>
        <dbReference type="PIRSR" id="PIRSR634016-3"/>
    </source>
</evidence>
<dbReference type="InterPro" id="IPR014782">
    <property type="entry name" value="Peptidase_M1_dom"/>
</dbReference>
<feature type="binding site" evidence="17">
    <location>
        <position position="480"/>
    </location>
    <ligand>
        <name>Zn(2+)</name>
        <dbReference type="ChEBI" id="CHEBI:29105"/>
        <note>catalytic</note>
    </ligand>
</feature>
<keyword evidence="8" id="KW-0378">Hydrolase</keyword>
<dbReference type="InterPro" id="IPR001930">
    <property type="entry name" value="Peptidase_M1"/>
</dbReference>
<dbReference type="InterPro" id="IPR034016">
    <property type="entry name" value="M1_APN-typ"/>
</dbReference>
<evidence type="ECO:0000256" key="11">
    <source>
        <dbReference type="ARBA" id="ARBA00022989"/>
    </source>
</evidence>
<dbReference type="InterPro" id="IPR024571">
    <property type="entry name" value="ERAP1-like_C_dom"/>
</dbReference>
<evidence type="ECO:0000313" key="19">
    <source>
        <dbReference type="EMBL" id="CAH1789975.1"/>
    </source>
</evidence>
<dbReference type="FunFam" id="1.25.50.20:FF:000001">
    <property type="entry name" value="Aminopeptidase"/>
    <property type="match status" value="1"/>
</dbReference>
<name>A0A8J1TUL7_OWEFU</name>
<dbReference type="PANTHER" id="PTHR11533:SF294">
    <property type="entry name" value="THYROTROPIN-RELEASING HORMONE-DEGRADING ECTOENZYME"/>
    <property type="match status" value="1"/>
</dbReference>
<evidence type="ECO:0000256" key="3">
    <source>
        <dbReference type="ARBA" id="ARBA00010136"/>
    </source>
</evidence>
<evidence type="ECO:0000256" key="18">
    <source>
        <dbReference type="PIRSR" id="PIRSR634016-4"/>
    </source>
</evidence>
<evidence type="ECO:0000256" key="8">
    <source>
        <dbReference type="ARBA" id="ARBA00022801"/>
    </source>
</evidence>
<dbReference type="GO" id="GO:0070006">
    <property type="term" value="F:metalloaminopeptidase activity"/>
    <property type="evidence" value="ECO:0007669"/>
    <property type="project" value="TreeGrafter"/>
</dbReference>
<comment type="subcellular location">
    <subcellularLocation>
        <location evidence="1">Cell membrane</location>
    </subcellularLocation>
    <subcellularLocation>
        <location evidence="2">Membrane</location>
        <topology evidence="2">Single-pass type II membrane protein</topology>
    </subcellularLocation>
</comment>
<evidence type="ECO:0000313" key="20">
    <source>
        <dbReference type="Proteomes" id="UP000749559"/>
    </source>
</evidence>
<dbReference type="GO" id="GO:0005886">
    <property type="term" value="C:plasma membrane"/>
    <property type="evidence" value="ECO:0007669"/>
    <property type="project" value="UniProtKB-SubCell"/>
</dbReference>
<evidence type="ECO:0000256" key="15">
    <source>
        <dbReference type="ARBA" id="ARBA00023180"/>
    </source>
</evidence>
<dbReference type="GO" id="GO:0008270">
    <property type="term" value="F:zinc ion binding"/>
    <property type="evidence" value="ECO:0007669"/>
    <property type="project" value="InterPro"/>
</dbReference>
<feature type="site" description="Transition state stabilizer" evidence="18">
    <location>
        <position position="566"/>
    </location>
</feature>
<dbReference type="GO" id="GO:0005737">
    <property type="term" value="C:cytoplasm"/>
    <property type="evidence" value="ECO:0007669"/>
    <property type="project" value="TreeGrafter"/>
</dbReference>
<dbReference type="FunFam" id="2.60.40.1910:FF:000003">
    <property type="entry name" value="Aminopeptidase"/>
    <property type="match status" value="1"/>
</dbReference>
<evidence type="ECO:0000256" key="9">
    <source>
        <dbReference type="ARBA" id="ARBA00022833"/>
    </source>
</evidence>
<dbReference type="Proteomes" id="UP000749559">
    <property type="component" value="Unassembled WGS sequence"/>
</dbReference>
<dbReference type="Pfam" id="PF01433">
    <property type="entry name" value="Peptidase_M1"/>
    <property type="match status" value="1"/>
</dbReference>
<dbReference type="EMBL" id="CAIIXF020000007">
    <property type="protein sequence ID" value="CAH1789975.1"/>
    <property type="molecule type" value="Genomic_DNA"/>
</dbReference>
<dbReference type="Gene3D" id="1.25.50.20">
    <property type="match status" value="1"/>
</dbReference>
<evidence type="ECO:0000256" key="1">
    <source>
        <dbReference type="ARBA" id="ARBA00004236"/>
    </source>
</evidence>
<keyword evidence="11" id="KW-1133">Transmembrane helix</keyword>
<dbReference type="AlphaFoldDB" id="A0A8J1TUL7"/>
<comment type="caution">
    <text evidence="19">The sequence shown here is derived from an EMBL/GenBank/DDBJ whole genome shotgun (WGS) entry which is preliminary data.</text>
</comment>
<comment type="cofactor">
    <cofactor evidence="17">
        <name>Zn(2+)</name>
        <dbReference type="ChEBI" id="CHEBI:29105"/>
    </cofactor>
    <text evidence="17">Binds 1 zinc ion per subunit.</text>
</comment>
<keyword evidence="10" id="KW-0735">Signal-anchor</keyword>
<dbReference type="GO" id="GO:0042277">
    <property type="term" value="F:peptide binding"/>
    <property type="evidence" value="ECO:0007669"/>
    <property type="project" value="TreeGrafter"/>
</dbReference>
<keyword evidence="6" id="KW-0812">Transmembrane</keyword>
<protein>
    <submittedName>
        <fullName evidence="19">Uncharacterized protein</fullName>
    </submittedName>
</protein>
<evidence type="ECO:0000256" key="10">
    <source>
        <dbReference type="ARBA" id="ARBA00022968"/>
    </source>
</evidence>
<dbReference type="Gene3D" id="1.10.390.10">
    <property type="entry name" value="Neutral Protease Domain 2"/>
    <property type="match status" value="1"/>
</dbReference>
<keyword evidence="20" id="KW-1185">Reference proteome</keyword>
<dbReference type="GO" id="GO:0005615">
    <property type="term" value="C:extracellular space"/>
    <property type="evidence" value="ECO:0007669"/>
    <property type="project" value="TreeGrafter"/>
</dbReference>
<dbReference type="InterPro" id="IPR045357">
    <property type="entry name" value="Aminopeptidase_N-like_N"/>
</dbReference>
<dbReference type="SUPFAM" id="SSF55486">
    <property type="entry name" value="Metalloproteases ('zincins'), catalytic domain"/>
    <property type="match status" value="1"/>
</dbReference>
<keyword evidence="9 17" id="KW-0862">Zinc</keyword>
<evidence type="ECO:0000256" key="4">
    <source>
        <dbReference type="ARBA" id="ARBA00022475"/>
    </source>
</evidence>
<dbReference type="FunFam" id="1.10.390.10:FF:000016">
    <property type="entry name" value="Glutamyl aminopeptidase"/>
    <property type="match status" value="1"/>
</dbReference>
<feature type="active site" description="Proton acceptor" evidence="16">
    <location>
        <position position="481"/>
    </location>
</feature>
<dbReference type="OrthoDB" id="510539at2759"/>
<keyword evidence="12" id="KW-0482">Metalloprotease</keyword>
<keyword evidence="5" id="KW-0645">Protease</keyword>
<dbReference type="InterPro" id="IPR042097">
    <property type="entry name" value="Aminopeptidase_N-like_N_sf"/>
</dbReference>
<dbReference type="Pfam" id="PF11838">
    <property type="entry name" value="ERAP1_C"/>
    <property type="match status" value="1"/>
</dbReference>
<dbReference type="InterPro" id="IPR050344">
    <property type="entry name" value="Peptidase_M1_aminopeptidases"/>
</dbReference>
<keyword evidence="4" id="KW-1003">Cell membrane</keyword>
<dbReference type="GO" id="GO:0043171">
    <property type="term" value="P:peptide catabolic process"/>
    <property type="evidence" value="ECO:0007669"/>
    <property type="project" value="TreeGrafter"/>
</dbReference>
<dbReference type="SUPFAM" id="SSF63737">
    <property type="entry name" value="Leukotriene A4 hydrolase N-terminal domain"/>
    <property type="match status" value="1"/>
</dbReference>
<evidence type="ECO:0000256" key="6">
    <source>
        <dbReference type="ARBA" id="ARBA00022692"/>
    </source>
</evidence>
<dbReference type="InterPro" id="IPR027268">
    <property type="entry name" value="Peptidase_M4/M1_CTD_sf"/>
</dbReference>
<proteinExistence type="inferred from homology"/>
<dbReference type="PANTHER" id="PTHR11533">
    <property type="entry name" value="PROTEASE M1 ZINC METALLOPROTEASE"/>
    <property type="match status" value="1"/>
</dbReference>
<feature type="binding site" evidence="17">
    <location>
        <position position="503"/>
    </location>
    <ligand>
        <name>Zn(2+)</name>
        <dbReference type="ChEBI" id="CHEBI:29105"/>
        <note>catalytic</note>
    </ligand>
</feature>
<dbReference type="CDD" id="cd09601">
    <property type="entry name" value="M1_APN-Q_like"/>
    <property type="match status" value="1"/>
</dbReference>